<proteinExistence type="evidence at transcript level"/>
<dbReference type="Gene3D" id="1.10.287.1490">
    <property type="match status" value="1"/>
</dbReference>
<feature type="coiled-coil region" evidence="1">
    <location>
        <begin position="96"/>
        <end position="123"/>
    </location>
</feature>
<keyword evidence="1" id="KW-0175">Coiled coil</keyword>
<name>A9NT03_PICSI</name>
<dbReference type="EMBL" id="EF084446">
    <property type="protein sequence ID" value="ABK23764.1"/>
    <property type="molecule type" value="mRNA"/>
</dbReference>
<evidence type="ECO:0000313" key="2">
    <source>
        <dbReference type="EMBL" id="ABK23764.1"/>
    </source>
</evidence>
<sequence length="155" mass="17700">MEAIQIPQTSENPIKKSSGYWITRWSNSEYASREESKNSPASVKILNYVSELLTNIVNGLKKNFSKLYSKTEGLEAKIDDLGSKIQDAHSKISDNDEEHEKRQEELLSEIEDLHRKVDSLQATFNQFVGWIDYASNTEVKIKALPALDKRGQRRA</sequence>
<evidence type="ECO:0000256" key="1">
    <source>
        <dbReference type="SAM" id="Coils"/>
    </source>
</evidence>
<protein>
    <submittedName>
        <fullName evidence="2">Uncharacterized protein</fullName>
    </submittedName>
</protein>
<organism evidence="2">
    <name type="scientific">Picea sitchensis</name>
    <name type="common">Sitka spruce</name>
    <name type="synonym">Pinus sitchensis</name>
    <dbReference type="NCBI Taxonomy" id="3332"/>
    <lineage>
        <taxon>Eukaryota</taxon>
        <taxon>Viridiplantae</taxon>
        <taxon>Streptophyta</taxon>
        <taxon>Embryophyta</taxon>
        <taxon>Tracheophyta</taxon>
        <taxon>Spermatophyta</taxon>
        <taxon>Pinopsida</taxon>
        <taxon>Pinidae</taxon>
        <taxon>Conifers I</taxon>
        <taxon>Pinales</taxon>
        <taxon>Pinaceae</taxon>
        <taxon>Picea</taxon>
    </lineage>
</organism>
<dbReference type="AlphaFoldDB" id="A9NT03"/>
<reference evidence="2" key="1">
    <citation type="journal article" date="2008" name="BMC Genomics">
        <title>A conifer genomics resource of 200,000 spruce (Picea spp.) ESTs and 6,464 high-quality, sequence-finished full-length cDNAs for Sitka spruce (Picea sitchensis).</title>
        <authorList>
            <person name="Ralph S.G."/>
            <person name="Chun H.J."/>
            <person name="Kolosova N."/>
            <person name="Cooper D."/>
            <person name="Oddy C."/>
            <person name="Ritland C.E."/>
            <person name="Kirkpatrick R."/>
            <person name="Moore R."/>
            <person name="Barber S."/>
            <person name="Holt R.A."/>
            <person name="Jones S.J."/>
            <person name="Marra M.A."/>
            <person name="Douglas C.J."/>
            <person name="Ritland K."/>
            <person name="Bohlmann J."/>
        </authorList>
    </citation>
    <scope>NUCLEOTIDE SEQUENCE</scope>
    <source>
        <tissue evidence="2">Bark</tissue>
    </source>
</reference>
<accession>A9NT03</accession>